<dbReference type="Gene3D" id="1.10.10.10">
    <property type="entry name" value="Winged helix-like DNA-binding domain superfamily/Winged helix DNA-binding domain"/>
    <property type="match status" value="1"/>
</dbReference>
<comment type="similarity">
    <text evidence="1">Belongs to the sigma-70 factor family. ECF subfamily.</text>
</comment>
<keyword evidence="9" id="KW-1185">Reference proteome</keyword>
<evidence type="ECO:0000256" key="3">
    <source>
        <dbReference type="ARBA" id="ARBA00023082"/>
    </source>
</evidence>
<feature type="domain" description="RNA polymerase sigma factor 70 region 4 type 2" evidence="7">
    <location>
        <begin position="112"/>
        <end position="162"/>
    </location>
</feature>
<dbReference type="NCBIfam" id="NF009165">
    <property type="entry name" value="PRK12512.1"/>
    <property type="match status" value="1"/>
</dbReference>
<evidence type="ECO:0000259" key="7">
    <source>
        <dbReference type="Pfam" id="PF08281"/>
    </source>
</evidence>
<dbReference type="InterPro" id="IPR013324">
    <property type="entry name" value="RNA_pol_sigma_r3/r4-like"/>
</dbReference>
<dbReference type="SUPFAM" id="SSF88946">
    <property type="entry name" value="Sigma2 domain of RNA polymerase sigma factors"/>
    <property type="match status" value="1"/>
</dbReference>
<dbReference type="GO" id="GO:0006352">
    <property type="term" value="P:DNA-templated transcription initiation"/>
    <property type="evidence" value="ECO:0007669"/>
    <property type="project" value="InterPro"/>
</dbReference>
<sequence length="170" mass="19214">MRLALAGDEGAYRRLLEELGTTFRRLVRARLSKANRGNAEVEDIVQEVLLAVHLKRHTWDPRLPFAPWVHTVARHKLIDALRRQGVRHFESVDDFADVLPAPSDTQSDLGDAERLISQLKQRQQQIVRAMAVEGRPAADVASEIGMTEGAVRVALHRALKDLARLFRETQ</sequence>
<dbReference type="InterPro" id="IPR014284">
    <property type="entry name" value="RNA_pol_sigma-70_dom"/>
</dbReference>
<dbReference type="Pfam" id="PF04542">
    <property type="entry name" value="Sigma70_r2"/>
    <property type="match status" value="1"/>
</dbReference>
<evidence type="ECO:0008006" key="10">
    <source>
        <dbReference type="Google" id="ProtNLM"/>
    </source>
</evidence>
<comment type="caution">
    <text evidence="8">The sequence shown here is derived from an EMBL/GenBank/DDBJ whole genome shotgun (WGS) entry which is preliminary data.</text>
</comment>
<dbReference type="GO" id="GO:0016987">
    <property type="term" value="F:sigma factor activity"/>
    <property type="evidence" value="ECO:0007669"/>
    <property type="project" value="UniProtKB-KW"/>
</dbReference>
<gene>
    <name evidence="8" type="ORF">AE618_16155</name>
</gene>
<evidence type="ECO:0000259" key="6">
    <source>
        <dbReference type="Pfam" id="PF04542"/>
    </source>
</evidence>
<evidence type="ECO:0000256" key="4">
    <source>
        <dbReference type="ARBA" id="ARBA00023125"/>
    </source>
</evidence>
<keyword evidence="5" id="KW-0804">Transcription</keyword>
<dbReference type="SUPFAM" id="SSF88659">
    <property type="entry name" value="Sigma3 and sigma4 domains of RNA polymerase sigma factors"/>
    <property type="match status" value="1"/>
</dbReference>
<feature type="domain" description="RNA polymerase sigma-70 region 2" evidence="6">
    <location>
        <begin position="22"/>
        <end position="85"/>
    </location>
</feature>
<keyword evidence="4" id="KW-0238">DNA-binding</keyword>
<dbReference type="InterPro" id="IPR013325">
    <property type="entry name" value="RNA_pol_sigma_r2"/>
</dbReference>
<evidence type="ECO:0000256" key="5">
    <source>
        <dbReference type="ARBA" id="ARBA00023163"/>
    </source>
</evidence>
<dbReference type="OrthoDB" id="7041663at2"/>
<dbReference type="Gene3D" id="1.10.1740.10">
    <property type="match status" value="1"/>
</dbReference>
<evidence type="ECO:0000313" key="9">
    <source>
        <dbReference type="Proteomes" id="UP000037822"/>
    </source>
</evidence>
<dbReference type="PANTHER" id="PTHR43133:SF58">
    <property type="entry name" value="ECF RNA POLYMERASE SIGMA FACTOR SIGD"/>
    <property type="match status" value="1"/>
</dbReference>
<dbReference type="Pfam" id="PF08281">
    <property type="entry name" value="Sigma70_r4_2"/>
    <property type="match status" value="1"/>
</dbReference>
<dbReference type="NCBIfam" id="TIGR02937">
    <property type="entry name" value="sigma70-ECF"/>
    <property type="match status" value="1"/>
</dbReference>
<evidence type="ECO:0000256" key="2">
    <source>
        <dbReference type="ARBA" id="ARBA00023015"/>
    </source>
</evidence>
<evidence type="ECO:0000313" key="8">
    <source>
        <dbReference type="EMBL" id="KPH80053.1"/>
    </source>
</evidence>
<dbReference type="AlphaFoldDB" id="A0A0N1F491"/>
<evidence type="ECO:0000256" key="1">
    <source>
        <dbReference type="ARBA" id="ARBA00010641"/>
    </source>
</evidence>
<dbReference type="InterPro" id="IPR013249">
    <property type="entry name" value="RNA_pol_sigma70_r4_t2"/>
</dbReference>
<name>A0A0N1F491_9HYPH</name>
<dbReference type="Proteomes" id="UP000037822">
    <property type="component" value="Unassembled WGS sequence"/>
</dbReference>
<dbReference type="EMBL" id="LGSZ01000047">
    <property type="protein sequence ID" value="KPH80053.1"/>
    <property type="molecule type" value="Genomic_DNA"/>
</dbReference>
<keyword evidence="3" id="KW-0731">Sigma factor</keyword>
<dbReference type="PANTHER" id="PTHR43133">
    <property type="entry name" value="RNA POLYMERASE ECF-TYPE SIGMA FACTO"/>
    <property type="match status" value="1"/>
</dbReference>
<dbReference type="PATRIC" id="fig|1526658.3.peg.4606"/>
<proteinExistence type="inferred from homology"/>
<organism evidence="8 9">
    <name type="scientific">Bosea vaviloviae</name>
    <dbReference type="NCBI Taxonomy" id="1526658"/>
    <lineage>
        <taxon>Bacteria</taxon>
        <taxon>Pseudomonadati</taxon>
        <taxon>Pseudomonadota</taxon>
        <taxon>Alphaproteobacteria</taxon>
        <taxon>Hyphomicrobiales</taxon>
        <taxon>Boseaceae</taxon>
        <taxon>Bosea</taxon>
    </lineage>
</organism>
<dbReference type="InterPro" id="IPR039425">
    <property type="entry name" value="RNA_pol_sigma-70-like"/>
</dbReference>
<protein>
    <recommendedName>
        <fullName evidence="10">RNA polymerase subunit sigma</fullName>
    </recommendedName>
</protein>
<dbReference type="GO" id="GO:0003677">
    <property type="term" value="F:DNA binding"/>
    <property type="evidence" value="ECO:0007669"/>
    <property type="project" value="UniProtKB-KW"/>
</dbReference>
<reference evidence="8 9" key="1">
    <citation type="submission" date="2015-07" db="EMBL/GenBank/DDBJ databases">
        <title>Whole genome sequencing of Bosea vaviloviae isolated from cave pool.</title>
        <authorList>
            <person name="Tan N.E.H."/>
            <person name="Lee Y.P."/>
            <person name="Gan H.M."/>
            <person name="Barton H."/>
            <person name="Savka M.A."/>
        </authorList>
    </citation>
    <scope>NUCLEOTIDE SEQUENCE [LARGE SCALE GENOMIC DNA]</scope>
    <source>
        <strain evidence="8 9">SD260</strain>
    </source>
</reference>
<accession>A0A0N1F491</accession>
<keyword evidence="2" id="KW-0805">Transcription regulation</keyword>
<dbReference type="InterPro" id="IPR007627">
    <property type="entry name" value="RNA_pol_sigma70_r2"/>
</dbReference>
<dbReference type="InterPro" id="IPR036388">
    <property type="entry name" value="WH-like_DNA-bd_sf"/>
</dbReference>